<comment type="catalytic activity">
    <reaction evidence="1">
        <text>1-(5-phospho-beta-D-ribosyl)-ATP + diphosphate = 5-phospho-alpha-D-ribose 1-diphosphate + ATP</text>
        <dbReference type="Rhea" id="RHEA:18473"/>
        <dbReference type="ChEBI" id="CHEBI:30616"/>
        <dbReference type="ChEBI" id="CHEBI:33019"/>
        <dbReference type="ChEBI" id="CHEBI:58017"/>
        <dbReference type="ChEBI" id="CHEBI:73183"/>
        <dbReference type="EC" id="2.4.2.17"/>
    </reaction>
</comment>
<keyword evidence="5" id="KW-0328">Glycosyltransferase</keyword>
<name>A0A382K9L8_9ZZZZ</name>
<evidence type="ECO:0000256" key="6">
    <source>
        <dbReference type="ARBA" id="ARBA00022679"/>
    </source>
</evidence>
<evidence type="ECO:0000256" key="3">
    <source>
        <dbReference type="ARBA" id="ARBA00011946"/>
    </source>
</evidence>
<dbReference type="EMBL" id="UINC01078744">
    <property type="protein sequence ID" value="SVC20112.1"/>
    <property type="molecule type" value="Genomic_DNA"/>
</dbReference>
<dbReference type="InterPro" id="IPR001348">
    <property type="entry name" value="ATP_PRibTrfase_HisG"/>
</dbReference>
<evidence type="ECO:0000256" key="7">
    <source>
        <dbReference type="ARBA" id="ARBA00023102"/>
    </source>
</evidence>
<dbReference type="PANTHER" id="PTHR21403">
    <property type="entry name" value="ATP PHOSPHORIBOSYLTRANSFERASE ATP-PRTASE"/>
    <property type="match status" value="1"/>
</dbReference>
<reference evidence="9" key="1">
    <citation type="submission" date="2018-05" db="EMBL/GenBank/DDBJ databases">
        <authorList>
            <person name="Lanie J.A."/>
            <person name="Ng W.-L."/>
            <person name="Kazmierczak K.M."/>
            <person name="Andrzejewski T.M."/>
            <person name="Davidsen T.M."/>
            <person name="Wayne K.J."/>
            <person name="Tettelin H."/>
            <person name="Glass J.I."/>
            <person name="Rusch D."/>
            <person name="Podicherti R."/>
            <person name="Tsui H.-C.T."/>
            <person name="Winkler M.E."/>
        </authorList>
    </citation>
    <scope>NUCLEOTIDE SEQUENCE</scope>
</reference>
<dbReference type="GO" id="GO:0003879">
    <property type="term" value="F:ATP phosphoribosyltransferase activity"/>
    <property type="evidence" value="ECO:0007669"/>
    <property type="project" value="UniProtKB-EC"/>
</dbReference>
<accession>A0A382K9L8</accession>
<dbReference type="PANTHER" id="PTHR21403:SF8">
    <property type="entry name" value="ATP PHOSPHORIBOSYLTRANSFERASE"/>
    <property type="match status" value="1"/>
</dbReference>
<keyword evidence="7" id="KW-0368">Histidine biosynthesis</keyword>
<dbReference type="UniPathway" id="UPA00031">
    <property type="reaction ID" value="UER00006"/>
</dbReference>
<dbReference type="InterPro" id="IPR013820">
    <property type="entry name" value="ATP_PRibTrfase_cat"/>
</dbReference>
<evidence type="ECO:0000256" key="2">
    <source>
        <dbReference type="ARBA" id="ARBA00004667"/>
    </source>
</evidence>
<evidence type="ECO:0000256" key="5">
    <source>
        <dbReference type="ARBA" id="ARBA00022676"/>
    </source>
</evidence>
<dbReference type="GO" id="GO:0000105">
    <property type="term" value="P:L-histidine biosynthetic process"/>
    <property type="evidence" value="ECO:0007669"/>
    <property type="project" value="UniProtKB-UniPathway"/>
</dbReference>
<dbReference type="AlphaFoldDB" id="A0A382K9L8"/>
<evidence type="ECO:0000256" key="4">
    <source>
        <dbReference type="ARBA" id="ARBA00022605"/>
    </source>
</evidence>
<protein>
    <recommendedName>
        <fullName evidence="3">ATP phosphoribosyltransferase</fullName>
        <ecNumber evidence="3">2.4.2.17</ecNumber>
    </recommendedName>
</protein>
<organism evidence="9">
    <name type="scientific">marine metagenome</name>
    <dbReference type="NCBI Taxonomy" id="408172"/>
    <lineage>
        <taxon>unclassified sequences</taxon>
        <taxon>metagenomes</taxon>
        <taxon>ecological metagenomes</taxon>
    </lineage>
</organism>
<dbReference type="GO" id="GO:0005737">
    <property type="term" value="C:cytoplasm"/>
    <property type="evidence" value="ECO:0007669"/>
    <property type="project" value="InterPro"/>
</dbReference>
<feature type="non-terminal residue" evidence="9">
    <location>
        <position position="115"/>
    </location>
</feature>
<keyword evidence="6" id="KW-0808">Transferase</keyword>
<sequence length="115" mass="12578">METRNELRLAIPSDGALYEPTNEFLRASGMPNKRISARGYTGKIMAVEGVSTLFQRASDIPDKVEDGTADCGIVGLDRFLEYHQEGGDSLVVIEDLRFGGCELALAVPETWLDVT</sequence>
<gene>
    <name evidence="9" type="ORF">METZ01_LOCUS272966</name>
</gene>
<dbReference type="EC" id="2.4.2.17" evidence="3"/>
<dbReference type="SUPFAM" id="SSF53850">
    <property type="entry name" value="Periplasmic binding protein-like II"/>
    <property type="match status" value="1"/>
</dbReference>
<evidence type="ECO:0000313" key="9">
    <source>
        <dbReference type="EMBL" id="SVC20112.1"/>
    </source>
</evidence>
<comment type="pathway">
    <text evidence="2">Amino-acid biosynthesis; L-histidine biosynthesis; L-histidine from 5-phospho-alpha-D-ribose 1-diphosphate: step 1/9.</text>
</comment>
<dbReference type="Pfam" id="PF01634">
    <property type="entry name" value="HisG"/>
    <property type="match status" value="1"/>
</dbReference>
<evidence type="ECO:0000259" key="8">
    <source>
        <dbReference type="Pfam" id="PF01634"/>
    </source>
</evidence>
<keyword evidence="4" id="KW-0028">Amino-acid biosynthesis</keyword>
<dbReference type="Gene3D" id="3.40.190.10">
    <property type="entry name" value="Periplasmic binding protein-like II"/>
    <property type="match status" value="2"/>
</dbReference>
<proteinExistence type="predicted"/>
<feature type="domain" description="ATP phosphoribosyltransferase catalytic" evidence="8">
    <location>
        <begin position="56"/>
        <end position="110"/>
    </location>
</feature>
<evidence type="ECO:0000256" key="1">
    <source>
        <dbReference type="ARBA" id="ARBA00000915"/>
    </source>
</evidence>